<organism evidence="3 4">
    <name type="scientific">Cladophialophora chaetospira</name>
    <dbReference type="NCBI Taxonomy" id="386627"/>
    <lineage>
        <taxon>Eukaryota</taxon>
        <taxon>Fungi</taxon>
        <taxon>Dikarya</taxon>
        <taxon>Ascomycota</taxon>
        <taxon>Pezizomycotina</taxon>
        <taxon>Eurotiomycetes</taxon>
        <taxon>Chaetothyriomycetidae</taxon>
        <taxon>Chaetothyriales</taxon>
        <taxon>Herpotrichiellaceae</taxon>
        <taxon>Cladophialophora</taxon>
    </lineage>
</organism>
<evidence type="ECO:0000256" key="1">
    <source>
        <dbReference type="SAM" id="MobiDB-lite"/>
    </source>
</evidence>
<name>A0AA39CCD0_9EURO</name>
<dbReference type="InterPro" id="IPR001357">
    <property type="entry name" value="BRCT_dom"/>
</dbReference>
<dbReference type="Gene3D" id="3.40.50.10190">
    <property type="entry name" value="BRCT domain"/>
    <property type="match status" value="1"/>
</dbReference>
<feature type="compositionally biased region" description="Polar residues" evidence="1">
    <location>
        <begin position="403"/>
        <end position="417"/>
    </location>
</feature>
<feature type="compositionally biased region" description="Basic and acidic residues" evidence="1">
    <location>
        <begin position="291"/>
        <end position="300"/>
    </location>
</feature>
<proteinExistence type="predicted"/>
<dbReference type="InterPro" id="IPR036420">
    <property type="entry name" value="BRCT_dom_sf"/>
</dbReference>
<dbReference type="EMBL" id="JAPDRK010000023">
    <property type="protein sequence ID" value="KAJ9603035.1"/>
    <property type="molecule type" value="Genomic_DNA"/>
</dbReference>
<comment type="caution">
    <text evidence="3">The sequence shown here is derived from an EMBL/GenBank/DDBJ whole genome shotgun (WGS) entry which is preliminary data.</text>
</comment>
<dbReference type="SUPFAM" id="SSF52113">
    <property type="entry name" value="BRCT domain"/>
    <property type="match status" value="1"/>
</dbReference>
<evidence type="ECO:0000259" key="2">
    <source>
        <dbReference type="PROSITE" id="PS50172"/>
    </source>
</evidence>
<dbReference type="PROSITE" id="PS50172">
    <property type="entry name" value="BRCT"/>
    <property type="match status" value="1"/>
</dbReference>
<evidence type="ECO:0000313" key="3">
    <source>
        <dbReference type="EMBL" id="KAJ9603035.1"/>
    </source>
</evidence>
<feature type="domain" description="BRCT" evidence="2">
    <location>
        <begin position="435"/>
        <end position="500"/>
    </location>
</feature>
<gene>
    <name evidence="3" type="ORF">H2200_012330</name>
</gene>
<dbReference type="Proteomes" id="UP001172673">
    <property type="component" value="Unassembled WGS sequence"/>
</dbReference>
<feature type="compositionally biased region" description="Polar residues" evidence="1">
    <location>
        <begin position="275"/>
        <end position="287"/>
    </location>
</feature>
<feature type="compositionally biased region" description="Basic and acidic residues" evidence="1">
    <location>
        <begin position="202"/>
        <end position="219"/>
    </location>
</feature>
<dbReference type="AlphaFoldDB" id="A0AA39CCD0"/>
<protein>
    <recommendedName>
        <fullName evidence="2">BRCT domain-containing protein</fullName>
    </recommendedName>
</protein>
<feature type="compositionally biased region" description="Basic and acidic residues" evidence="1">
    <location>
        <begin position="307"/>
        <end position="331"/>
    </location>
</feature>
<reference evidence="3" key="1">
    <citation type="submission" date="2022-10" db="EMBL/GenBank/DDBJ databases">
        <title>Culturing micro-colonial fungi from biological soil crusts in the Mojave desert and describing Neophaeococcomyces mojavensis, and introducing the new genera and species Taxawa tesnikishii.</title>
        <authorList>
            <person name="Kurbessoian T."/>
            <person name="Stajich J.E."/>
        </authorList>
    </citation>
    <scope>NUCLEOTIDE SEQUENCE</scope>
    <source>
        <strain evidence="3">TK_41</strain>
    </source>
</reference>
<sequence length="624" mass="68058">MVAIFLSYNDAAGSAGLIELFLEEGGSIFFLPDNPSTERIVLSPHMDKEHSYLCLEIRQRFALLRTFSGDRSCSIVGNDQSEFELPVSDAYHFFSFILRPGDDFLAPSGRWAIRWDDDGKISESMRPPPLPLVTDETEASNTPKDTLSEMLDELSGSPSRLSEETCSPSPSPTKEKEQSGPSADVDDQQLPSFEEPAATVESPEKADAMEADSERRDLPDQPESADEVDLAVESNSMSGPAPHVAGLGSVHGEEVDIQEVPTVDSIERSPGAVENSVSATDVTQTAENSEEGTKNPHESSDLITPSKLDELRGSKRKFNDTQDGDSDHGATDAESNITIDTEAADTVVVKRKSKRSYSSKDRSYIAKTPSKRTRRDPSSTPNTTPRNKPPSAGPPAKRRSDRPQGTPSIAGHESSTPVVIFSSATTVDQEKTTMRTFRNLGGKVTEAILDATILCVPSGTLKKTSKLVMAVALGIDIVTEQWIAETHRLGKFPAIQGYLPADRPSEQEWKITLKDALARGKVGLTHLLSGVKVFFTKKLRTDLGKLERDFSQIATRLGAESVERRLPSLKHVEKPPESRVLVIGARDDPQGSLVGQLGYTLFSKDILVMAALRGCLEKETRRNL</sequence>
<dbReference type="CDD" id="cd17744">
    <property type="entry name" value="BRCT_MDC1_rpt1"/>
    <property type="match status" value="1"/>
</dbReference>
<keyword evidence="4" id="KW-1185">Reference proteome</keyword>
<accession>A0AA39CCD0</accession>
<dbReference type="Pfam" id="PF00533">
    <property type="entry name" value="BRCT"/>
    <property type="match status" value="1"/>
</dbReference>
<feature type="region of interest" description="Disordered" evidence="1">
    <location>
        <begin position="119"/>
        <end position="417"/>
    </location>
</feature>
<evidence type="ECO:0000313" key="4">
    <source>
        <dbReference type="Proteomes" id="UP001172673"/>
    </source>
</evidence>